<dbReference type="InterPro" id="IPR008979">
    <property type="entry name" value="Galactose-bd-like_sf"/>
</dbReference>
<evidence type="ECO:0000256" key="4">
    <source>
        <dbReference type="SAM" id="SignalP"/>
    </source>
</evidence>
<evidence type="ECO:0000256" key="1">
    <source>
        <dbReference type="ARBA" id="ARBA00022670"/>
    </source>
</evidence>
<dbReference type="Gene3D" id="3.40.390.10">
    <property type="entry name" value="Collagenase (Catalytic Domain)"/>
    <property type="match status" value="1"/>
</dbReference>
<comment type="caution">
    <text evidence="6">The sequence shown here is derived from an EMBL/GenBank/DDBJ whole genome shotgun (WGS) entry which is preliminary data.</text>
</comment>
<feature type="domain" description="P/Homo B" evidence="5">
    <location>
        <begin position="648"/>
        <end position="810"/>
    </location>
</feature>
<dbReference type="EMBL" id="BMGA01000001">
    <property type="protein sequence ID" value="GGA66605.1"/>
    <property type="molecule type" value="Genomic_DNA"/>
</dbReference>
<dbReference type="Proteomes" id="UP000658793">
    <property type="component" value="Unassembled WGS sequence"/>
</dbReference>
<keyword evidence="3" id="KW-0378">Hydrolase</keyword>
<dbReference type="SUPFAM" id="SSF49785">
    <property type="entry name" value="Galactose-binding domain-like"/>
    <property type="match status" value="1"/>
</dbReference>
<keyword evidence="7" id="KW-1185">Reference proteome</keyword>
<evidence type="ECO:0000256" key="3">
    <source>
        <dbReference type="ARBA" id="ARBA00022801"/>
    </source>
</evidence>
<dbReference type="PROSITE" id="PS51829">
    <property type="entry name" value="P_HOMO_B"/>
    <property type="match status" value="1"/>
</dbReference>
<feature type="signal peptide" evidence="4">
    <location>
        <begin position="1"/>
        <end position="19"/>
    </location>
</feature>
<dbReference type="SUPFAM" id="SSF55486">
    <property type="entry name" value="Metalloproteases ('zincins'), catalytic domain"/>
    <property type="match status" value="1"/>
</dbReference>
<gene>
    <name evidence="6" type="ORF">GCM10008015_04100</name>
</gene>
<protein>
    <recommendedName>
        <fullName evidence="5">P/Homo B domain-containing protein</fullName>
    </recommendedName>
</protein>
<evidence type="ECO:0000313" key="7">
    <source>
        <dbReference type="Proteomes" id="UP000658793"/>
    </source>
</evidence>
<dbReference type="NCBIfam" id="TIGR04183">
    <property type="entry name" value="Por_Secre_tail"/>
    <property type="match status" value="1"/>
</dbReference>
<organism evidence="6 7">
    <name type="scientific">Flavobacterium palustre</name>
    <dbReference type="NCBI Taxonomy" id="1476463"/>
    <lineage>
        <taxon>Bacteria</taxon>
        <taxon>Pseudomonadati</taxon>
        <taxon>Bacteroidota</taxon>
        <taxon>Flavobacteriia</taxon>
        <taxon>Flavobacteriales</taxon>
        <taxon>Flavobacteriaceae</taxon>
        <taxon>Flavobacterium</taxon>
    </lineage>
</organism>
<feature type="chain" id="PRO_5047242137" description="P/Homo B domain-containing protein" evidence="4">
    <location>
        <begin position="20"/>
        <end position="897"/>
    </location>
</feature>
<dbReference type="InterPro" id="IPR024079">
    <property type="entry name" value="MetalloPept_cat_dom_sf"/>
</dbReference>
<dbReference type="Pfam" id="PF13583">
    <property type="entry name" value="Reprolysin_4"/>
    <property type="match status" value="1"/>
</dbReference>
<evidence type="ECO:0000313" key="6">
    <source>
        <dbReference type="EMBL" id="GGA66605.1"/>
    </source>
</evidence>
<keyword evidence="2 4" id="KW-0732">Signal</keyword>
<dbReference type="Pfam" id="PF18962">
    <property type="entry name" value="Por_Secre_tail"/>
    <property type="match status" value="1"/>
</dbReference>
<dbReference type="InterPro" id="IPR002884">
    <property type="entry name" value="P_dom"/>
</dbReference>
<dbReference type="RefSeq" id="WP_188491951.1">
    <property type="nucleotide sequence ID" value="NZ_BMGA01000001.1"/>
</dbReference>
<dbReference type="InterPro" id="IPR026444">
    <property type="entry name" value="Secre_tail"/>
</dbReference>
<reference evidence="7" key="1">
    <citation type="journal article" date="2019" name="Int. J. Syst. Evol. Microbiol.">
        <title>The Global Catalogue of Microorganisms (GCM) 10K type strain sequencing project: providing services to taxonomists for standard genome sequencing and annotation.</title>
        <authorList>
            <consortium name="The Broad Institute Genomics Platform"/>
            <consortium name="The Broad Institute Genome Sequencing Center for Infectious Disease"/>
            <person name="Wu L."/>
            <person name="Ma J."/>
        </authorList>
    </citation>
    <scope>NUCLEOTIDE SEQUENCE [LARGE SCALE GENOMIC DNA]</scope>
    <source>
        <strain evidence="7">CGMCC 1.12811</strain>
    </source>
</reference>
<evidence type="ECO:0000256" key="2">
    <source>
        <dbReference type="ARBA" id="ARBA00022729"/>
    </source>
</evidence>
<name>A0ABQ1H9C8_9FLAO</name>
<keyword evidence="1" id="KW-0645">Protease</keyword>
<proteinExistence type="predicted"/>
<evidence type="ECO:0000259" key="5">
    <source>
        <dbReference type="PROSITE" id="PS51829"/>
    </source>
</evidence>
<dbReference type="Gene3D" id="2.60.120.260">
    <property type="entry name" value="Galactose-binding domain-like"/>
    <property type="match status" value="1"/>
</dbReference>
<sequence length="897" mass="97047">MKINSLLVFLLLWFSFIHAQDKDPWKRINSSTTATSAKLLGKLDAKNAILFQLDEEVLKAKLKEVQDKVLSKTSIQITVPNAQGVLEKFIIHEDSNFEPELQAKYPEIRSYSGTGLTDPTAVLNFSMSPLGMQTMISRKGNQMEFIEKDTENNNDVYVVFDSKSKLKEQLPFNCATVEERILTKKISNQAAKLVSSDKKFRTLKLALSCTGEYAKFHSGSATPTVAIALAAMNNTMTRVNGIFSRDLAVKLLLIANNNLIVYTDAITDPYSASDVGVGDEDTPGTWGPELQNNLTTVIGSANYDIGHLFGDSGGGGNAGCIGCVCDAGKGSAYTSPANDRPVGDAFDIDFVAHEMGHQLGANHTFSFDIEGTGVSVEPGSGSTIMGYAGITTDYDVEQRSDDYFSFVSISQIQGNLATKTCPVITTISANEPAVNAGSDYTIPKGTAFVLKGTGGSSTALTYAWEQNDSATSADGDTSIALSTKTDGPLFRSFPPVSTTLRYMPSFENVLAGRLRSRWESVSDVARTLHFVLTARDNAAEGLAQTVSDEMIVNVSASAGPFEITSQNIDNLSWFQDTNQTVSWNVNGTNSLAGASRVNIKLSIDNGVTFPIVLASAVANDGSETVRVPNVASRFCRILIEPTDNIFYAVNSKAFAIGYLVGSECQTFNFNAQFPYAIPEQGNFAVINATVPSSDSFVSDVNVNVDISHSYFSDVQMELRSPQATTVKLLYNGCGTSDSSLKINFDDAGGDLVCGNTALQTVAPLGVLSDFNGENPQGTWSLRIRDIFTNDTGVLNAASVTICTQNYTLVPYEEINKDLIVSSMANDENFNVKYISTSSNDIEILVYDISGKRLFDEKFQNNGGFNEDIKLQNKPQSGIYFVTLLDGKIKKTAKIIIR</sequence>
<dbReference type="Pfam" id="PF01483">
    <property type="entry name" value="P_proprotein"/>
    <property type="match status" value="1"/>
</dbReference>
<accession>A0ABQ1H9C8</accession>